<comment type="caution">
    <text evidence="1">The sequence shown here is derived from an EMBL/GenBank/DDBJ whole genome shotgun (WGS) entry which is preliminary data.</text>
</comment>
<name>A0A8S1JG81_9CHLO</name>
<dbReference type="EMBL" id="CAJHUC010003078">
    <property type="protein sequence ID" value="CAD7705303.1"/>
    <property type="molecule type" value="Genomic_DNA"/>
</dbReference>
<sequence>MLTNDYLKCPILEAYVPVVWQPGTRDLCRPTVVKGGGWGVGGGVRVVELDALCQSSAVCVNANSFGASGKPRRHMCVGHLCPMAFLTSLSTGLENNACYAPICTRHIGALPTYAICRREPALKALYRTMSSQHAPFGVGWGVRRGHGQHLAKLPMLRKYNIIVRPLAAVFLQCHLKLFRGERVVWSNGKSFVIMLYCQLNVETEVVSVAQGRQRTSPVGAQAQGQLVLAHGIHV</sequence>
<evidence type="ECO:0000313" key="2">
    <source>
        <dbReference type="Proteomes" id="UP000708148"/>
    </source>
</evidence>
<gene>
    <name evidence="1" type="ORF">OSTQU699_LOCUS10658</name>
</gene>
<dbReference type="Proteomes" id="UP000708148">
    <property type="component" value="Unassembled WGS sequence"/>
</dbReference>
<protein>
    <submittedName>
        <fullName evidence="1">Uncharacterized protein</fullName>
    </submittedName>
</protein>
<reference evidence="1" key="1">
    <citation type="submission" date="2020-12" db="EMBL/GenBank/DDBJ databases">
        <authorList>
            <person name="Iha C."/>
        </authorList>
    </citation>
    <scope>NUCLEOTIDE SEQUENCE</scope>
</reference>
<proteinExistence type="predicted"/>
<organism evidence="1 2">
    <name type="scientific">Ostreobium quekettii</name>
    <dbReference type="NCBI Taxonomy" id="121088"/>
    <lineage>
        <taxon>Eukaryota</taxon>
        <taxon>Viridiplantae</taxon>
        <taxon>Chlorophyta</taxon>
        <taxon>core chlorophytes</taxon>
        <taxon>Ulvophyceae</taxon>
        <taxon>TCBD clade</taxon>
        <taxon>Bryopsidales</taxon>
        <taxon>Ostreobineae</taxon>
        <taxon>Ostreobiaceae</taxon>
        <taxon>Ostreobium</taxon>
    </lineage>
</organism>
<evidence type="ECO:0000313" key="1">
    <source>
        <dbReference type="EMBL" id="CAD7705303.1"/>
    </source>
</evidence>
<accession>A0A8S1JG81</accession>
<keyword evidence="2" id="KW-1185">Reference proteome</keyword>
<dbReference type="AlphaFoldDB" id="A0A8S1JG81"/>